<evidence type="ECO:0000313" key="4">
    <source>
        <dbReference type="EMBL" id="KDR10156.1"/>
    </source>
</evidence>
<evidence type="ECO:0000256" key="3">
    <source>
        <dbReference type="SAM" id="SignalP"/>
    </source>
</evidence>
<dbReference type="Proteomes" id="UP000027135">
    <property type="component" value="Unassembled WGS sequence"/>
</dbReference>
<evidence type="ECO:0000256" key="2">
    <source>
        <dbReference type="PROSITE-ProRule" id="PRU00497"/>
    </source>
</evidence>
<name>A0A067QW22_ZOONE</name>
<organism evidence="4 5">
    <name type="scientific">Zootermopsis nevadensis</name>
    <name type="common">Dampwood termite</name>
    <dbReference type="NCBI Taxonomy" id="136037"/>
    <lineage>
        <taxon>Eukaryota</taxon>
        <taxon>Metazoa</taxon>
        <taxon>Ecdysozoa</taxon>
        <taxon>Arthropoda</taxon>
        <taxon>Hexapoda</taxon>
        <taxon>Insecta</taxon>
        <taxon>Pterygota</taxon>
        <taxon>Neoptera</taxon>
        <taxon>Polyneoptera</taxon>
        <taxon>Dictyoptera</taxon>
        <taxon>Blattodea</taxon>
        <taxon>Blattoidea</taxon>
        <taxon>Termitoidae</taxon>
        <taxon>Termopsidae</taxon>
        <taxon>Zootermopsis</taxon>
    </lineage>
</organism>
<gene>
    <name evidence="4" type="ORF">L798_00209</name>
</gene>
<dbReference type="PANTHER" id="PTHR10380:SF241">
    <property type="entry name" value="CUTICULAR PROTEIN 47EG-RELATED"/>
    <property type="match status" value="1"/>
</dbReference>
<protein>
    <submittedName>
        <fullName evidence="4">Endocuticle structural glycoprotein SgAbd-2</fullName>
    </submittedName>
</protein>
<dbReference type="PROSITE" id="PS51155">
    <property type="entry name" value="CHIT_BIND_RR_2"/>
    <property type="match status" value="1"/>
</dbReference>
<proteinExistence type="predicted"/>
<feature type="signal peptide" evidence="3">
    <location>
        <begin position="1"/>
        <end position="16"/>
    </location>
</feature>
<dbReference type="PANTHER" id="PTHR10380">
    <property type="entry name" value="CUTICLE PROTEIN"/>
    <property type="match status" value="1"/>
</dbReference>
<keyword evidence="5" id="KW-1185">Reference proteome</keyword>
<dbReference type="GO" id="GO:0062129">
    <property type="term" value="C:chitin-based extracellular matrix"/>
    <property type="evidence" value="ECO:0007669"/>
    <property type="project" value="TreeGrafter"/>
</dbReference>
<dbReference type="Pfam" id="PF00379">
    <property type="entry name" value="Chitin_bind_4"/>
    <property type="match status" value="1"/>
</dbReference>
<dbReference type="AlphaFoldDB" id="A0A067QW22"/>
<reference evidence="4 5" key="1">
    <citation type="journal article" date="2014" name="Nat. Commun.">
        <title>Molecular traces of alternative social organization in a termite genome.</title>
        <authorList>
            <person name="Terrapon N."/>
            <person name="Li C."/>
            <person name="Robertson H.M."/>
            <person name="Ji L."/>
            <person name="Meng X."/>
            <person name="Booth W."/>
            <person name="Chen Z."/>
            <person name="Childers C.P."/>
            <person name="Glastad K.M."/>
            <person name="Gokhale K."/>
            <person name="Gowin J."/>
            <person name="Gronenberg W."/>
            <person name="Hermansen R.A."/>
            <person name="Hu H."/>
            <person name="Hunt B.G."/>
            <person name="Huylmans A.K."/>
            <person name="Khalil S.M."/>
            <person name="Mitchell R.D."/>
            <person name="Munoz-Torres M.C."/>
            <person name="Mustard J.A."/>
            <person name="Pan H."/>
            <person name="Reese J.T."/>
            <person name="Scharf M.E."/>
            <person name="Sun F."/>
            <person name="Vogel H."/>
            <person name="Xiao J."/>
            <person name="Yang W."/>
            <person name="Yang Z."/>
            <person name="Yang Z."/>
            <person name="Zhou J."/>
            <person name="Zhu J."/>
            <person name="Brent C.S."/>
            <person name="Elsik C.G."/>
            <person name="Goodisman M.A."/>
            <person name="Liberles D.A."/>
            <person name="Roe R.M."/>
            <person name="Vargo E.L."/>
            <person name="Vilcinskas A."/>
            <person name="Wang J."/>
            <person name="Bornberg-Bauer E."/>
            <person name="Korb J."/>
            <person name="Zhang G."/>
            <person name="Liebig J."/>
        </authorList>
    </citation>
    <scope>NUCLEOTIDE SEQUENCE [LARGE SCALE GENOMIC DNA]</scope>
    <source>
        <tissue evidence="4">Whole organism</tissue>
    </source>
</reference>
<dbReference type="GO" id="GO:0008010">
    <property type="term" value="F:structural constituent of chitin-based larval cuticle"/>
    <property type="evidence" value="ECO:0007669"/>
    <property type="project" value="TreeGrafter"/>
</dbReference>
<evidence type="ECO:0000256" key="1">
    <source>
        <dbReference type="ARBA" id="ARBA00022460"/>
    </source>
</evidence>
<dbReference type="OMA" id="GHENDTA"/>
<keyword evidence="1 2" id="KW-0193">Cuticle</keyword>
<dbReference type="EMBL" id="KK853182">
    <property type="protein sequence ID" value="KDR10156.1"/>
    <property type="molecule type" value="Genomic_DNA"/>
</dbReference>
<evidence type="ECO:0000313" key="5">
    <source>
        <dbReference type="Proteomes" id="UP000027135"/>
    </source>
</evidence>
<sequence>MYTAALLLVIVAVAVAVPLPQDVRQGVIPVLQRTEVRDEAGQFSLSYLSGDGTTFNEQGALKPTADGTDNVLVKQGSFSYTSPEGNPIQLTYVADEFGFRPEGSHLPIAPAVPAPTF</sequence>
<keyword evidence="3" id="KW-0732">Signal</keyword>
<dbReference type="InterPro" id="IPR031311">
    <property type="entry name" value="CHIT_BIND_RR_consensus"/>
</dbReference>
<feature type="chain" id="PRO_5001648218" evidence="3">
    <location>
        <begin position="17"/>
        <end position="117"/>
    </location>
</feature>
<dbReference type="InParanoid" id="A0A067QW22"/>
<dbReference type="InterPro" id="IPR000618">
    <property type="entry name" value="Insect_cuticle"/>
</dbReference>
<dbReference type="OrthoDB" id="6368834at2759"/>
<dbReference type="STRING" id="136037.A0A067QW22"/>
<dbReference type="PRINTS" id="PR00947">
    <property type="entry name" value="CUTICLE"/>
</dbReference>
<dbReference type="PROSITE" id="PS00233">
    <property type="entry name" value="CHIT_BIND_RR_1"/>
    <property type="match status" value="1"/>
</dbReference>
<dbReference type="InterPro" id="IPR050468">
    <property type="entry name" value="Cuticle_Struct_Prot"/>
</dbReference>
<accession>A0A067QW22</accession>